<comment type="caution">
    <text evidence="1">The sequence shown here is derived from an EMBL/GenBank/DDBJ whole genome shotgun (WGS) entry which is preliminary data.</text>
</comment>
<evidence type="ECO:0000313" key="2">
    <source>
        <dbReference type="Proteomes" id="UP001576784"/>
    </source>
</evidence>
<accession>A0ABV4Y2R2</accession>
<dbReference type="Proteomes" id="UP001576784">
    <property type="component" value="Unassembled WGS sequence"/>
</dbReference>
<organism evidence="1 2">
    <name type="scientific">Floridaenema flaviceps BLCC-F50</name>
    <dbReference type="NCBI Taxonomy" id="3153642"/>
    <lineage>
        <taxon>Bacteria</taxon>
        <taxon>Bacillati</taxon>
        <taxon>Cyanobacteriota</taxon>
        <taxon>Cyanophyceae</taxon>
        <taxon>Oscillatoriophycideae</taxon>
        <taxon>Aerosakkonematales</taxon>
        <taxon>Aerosakkonemataceae</taxon>
        <taxon>Floridanema</taxon>
        <taxon>Floridanema flaviceps</taxon>
    </lineage>
</organism>
<name>A0ABV4Y2R2_9CYAN</name>
<gene>
    <name evidence="1" type="ORF">ACE1CI_35650</name>
</gene>
<dbReference type="EMBL" id="JBHFNR010000286">
    <property type="protein sequence ID" value="MFB2898283.1"/>
    <property type="molecule type" value="Genomic_DNA"/>
</dbReference>
<dbReference type="PANTHER" id="PTHR34613:SF1">
    <property type="entry name" value="SLL6017 PROTEIN"/>
    <property type="match status" value="1"/>
</dbReference>
<dbReference type="RefSeq" id="WP_413267884.1">
    <property type="nucleotide sequence ID" value="NZ_JBHFNR010000286.1"/>
</dbReference>
<sequence length="287" mass="33081">MSKKADIGSKRLISLAPEQWVKWVTQIPNVQVRDIITSEFQWVSRESDVLVRAYTPEDGEFLVLNELQLRYKPEMPLRMRAYAALAEERYNKPTYPVLINILPPGSSVTIPTRYESEFRGLQARQDYRVINLWEVDAELVFQQPLPSLIPFVPILQGGGNESKVRQALQLLRTNEQLNDLESLLAFFATFVLETPLVQQIMRWDMAVLRESPWYQEILQKGVEQGREQTLRQGQLLAIALGLELKFGTEGLQLMPEIEQIEDVATLEAIVQGIKTLNTLDELRQIYR</sequence>
<protein>
    <submittedName>
        <fullName evidence="1">Rpn family recombination-promoting nuclease/putative transposase</fullName>
    </submittedName>
</protein>
<reference evidence="1 2" key="1">
    <citation type="submission" date="2024-09" db="EMBL/GenBank/DDBJ databases">
        <title>Floridaenema gen nov. (Aerosakkonemataceae, Aerosakkonematales ord. nov., Cyanobacteria) from benthic tropical and subtropical fresh waters, with the description of four new species.</title>
        <authorList>
            <person name="Moretto J.A."/>
            <person name="Berthold D.E."/>
            <person name="Lefler F.W."/>
            <person name="Huang I.-S."/>
            <person name="Laughinghouse H. IV."/>
        </authorList>
    </citation>
    <scope>NUCLEOTIDE SEQUENCE [LARGE SCALE GENOMIC DNA]</scope>
    <source>
        <strain evidence="1 2">BLCC-F50</strain>
    </source>
</reference>
<evidence type="ECO:0000313" key="1">
    <source>
        <dbReference type="EMBL" id="MFB2898283.1"/>
    </source>
</evidence>
<keyword evidence="2" id="KW-1185">Reference proteome</keyword>
<dbReference type="PANTHER" id="PTHR34613">
    <property type="entry name" value="SLL0800 PROTEIN"/>
    <property type="match status" value="1"/>
</dbReference>
<proteinExistence type="predicted"/>